<feature type="transmembrane region" description="Helical" evidence="1">
    <location>
        <begin position="69"/>
        <end position="92"/>
    </location>
</feature>
<dbReference type="Proteomes" id="UP000807306">
    <property type="component" value="Unassembled WGS sequence"/>
</dbReference>
<reference evidence="2" key="1">
    <citation type="submission" date="2020-11" db="EMBL/GenBank/DDBJ databases">
        <authorList>
            <consortium name="DOE Joint Genome Institute"/>
            <person name="Ahrendt S."/>
            <person name="Riley R."/>
            <person name="Andreopoulos W."/>
            <person name="Labutti K."/>
            <person name="Pangilinan J."/>
            <person name="Ruiz-Duenas F.J."/>
            <person name="Barrasa J.M."/>
            <person name="Sanchez-Garcia M."/>
            <person name="Camarero S."/>
            <person name="Miyauchi S."/>
            <person name="Serrano A."/>
            <person name="Linde D."/>
            <person name="Babiker R."/>
            <person name="Drula E."/>
            <person name="Ayuso-Fernandez I."/>
            <person name="Pacheco R."/>
            <person name="Padilla G."/>
            <person name="Ferreira P."/>
            <person name="Barriuso J."/>
            <person name="Kellner H."/>
            <person name="Castanera R."/>
            <person name="Alfaro M."/>
            <person name="Ramirez L."/>
            <person name="Pisabarro A.G."/>
            <person name="Kuo A."/>
            <person name="Tritt A."/>
            <person name="Lipzen A."/>
            <person name="He G."/>
            <person name="Yan M."/>
            <person name="Ng V."/>
            <person name="Cullen D."/>
            <person name="Martin F."/>
            <person name="Rosso M.-N."/>
            <person name="Henrissat B."/>
            <person name="Hibbett D."/>
            <person name="Martinez A.T."/>
            <person name="Grigoriev I.V."/>
        </authorList>
    </citation>
    <scope>NUCLEOTIDE SEQUENCE</scope>
    <source>
        <strain evidence="2">CBS 506.95</strain>
    </source>
</reference>
<dbReference type="OrthoDB" id="2998233at2759"/>
<evidence type="ECO:0000256" key="1">
    <source>
        <dbReference type="SAM" id="Phobius"/>
    </source>
</evidence>
<keyword evidence="1" id="KW-1133">Transmembrane helix</keyword>
<evidence type="ECO:0000313" key="2">
    <source>
        <dbReference type="EMBL" id="KAF9528469.1"/>
    </source>
</evidence>
<feature type="transmembrane region" description="Helical" evidence="1">
    <location>
        <begin position="7"/>
        <end position="31"/>
    </location>
</feature>
<gene>
    <name evidence="2" type="ORF">CPB83DRAFT_906752</name>
</gene>
<accession>A0A9P6JQ87</accession>
<proteinExistence type="predicted"/>
<keyword evidence="1" id="KW-0812">Transmembrane</keyword>
<organism evidence="2 3">
    <name type="scientific">Crepidotus variabilis</name>
    <dbReference type="NCBI Taxonomy" id="179855"/>
    <lineage>
        <taxon>Eukaryota</taxon>
        <taxon>Fungi</taxon>
        <taxon>Dikarya</taxon>
        <taxon>Basidiomycota</taxon>
        <taxon>Agaricomycotina</taxon>
        <taxon>Agaricomycetes</taxon>
        <taxon>Agaricomycetidae</taxon>
        <taxon>Agaricales</taxon>
        <taxon>Agaricineae</taxon>
        <taxon>Crepidotaceae</taxon>
        <taxon>Crepidotus</taxon>
    </lineage>
</organism>
<keyword evidence="3" id="KW-1185">Reference proteome</keyword>
<evidence type="ECO:0000313" key="3">
    <source>
        <dbReference type="Proteomes" id="UP000807306"/>
    </source>
</evidence>
<feature type="transmembrane region" description="Helical" evidence="1">
    <location>
        <begin position="37"/>
        <end position="57"/>
    </location>
</feature>
<comment type="caution">
    <text evidence="2">The sequence shown here is derived from an EMBL/GenBank/DDBJ whole genome shotgun (WGS) entry which is preliminary data.</text>
</comment>
<sequence length="264" mass="28739">MIHFQTFRLIVCAILSTTACISLFLGAFLANSFVHHGFGWLLVVIEVLSLLRAIYSVARRPFFSSPQSVGSEAIGLFVLCPFQLIVMLLVISSEPSDGATALPYNVLQGLSATSSAIHMAYTLALIIIGTITTGAYDVDIWMRDIESSPSPFPPDIIFAHTFPSLALRFSATRSLVLSNSNPTMQRNIGACPPECSCQGGRLPCTKHILPSPEEAPSQDMHRSVLLPKHRRPSALPHTLIRVPNTVERSAGFTLELPIHDAVYA</sequence>
<dbReference type="EMBL" id="MU157852">
    <property type="protein sequence ID" value="KAF9528469.1"/>
    <property type="molecule type" value="Genomic_DNA"/>
</dbReference>
<feature type="transmembrane region" description="Helical" evidence="1">
    <location>
        <begin position="112"/>
        <end position="136"/>
    </location>
</feature>
<protein>
    <submittedName>
        <fullName evidence="2">Uncharacterized protein</fullName>
    </submittedName>
</protein>
<dbReference type="AlphaFoldDB" id="A0A9P6JQ87"/>
<keyword evidence="1" id="KW-0472">Membrane</keyword>
<name>A0A9P6JQ87_9AGAR</name>